<gene>
    <name evidence="1" type="ORF">L227DRAFT_501939</name>
</gene>
<feature type="non-terminal residue" evidence="1">
    <location>
        <position position="1"/>
    </location>
</feature>
<reference evidence="1" key="1">
    <citation type="journal article" date="2018" name="Genome Biol. Evol.">
        <title>Genomics and development of Lentinus tigrinus, a white-rot wood-decaying mushroom with dimorphic fruiting bodies.</title>
        <authorList>
            <person name="Wu B."/>
            <person name="Xu Z."/>
            <person name="Knudson A."/>
            <person name="Carlson A."/>
            <person name="Chen N."/>
            <person name="Kovaka S."/>
            <person name="LaButti K."/>
            <person name="Lipzen A."/>
            <person name="Pennachio C."/>
            <person name="Riley R."/>
            <person name="Schakwitz W."/>
            <person name="Umezawa K."/>
            <person name="Ohm R.A."/>
            <person name="Grigoriev I.V."/>
            <person name="Nagy L.G."/>
            <person name="Gibbons J."/>
            <person name="Hibbett D."/>
        </authorList>
    </citation>
    <scope>NUCLEOTIDE SEQUENCE [LARGE SCALE GENOMIC DNA]</scope>
    <source>
        <strain evidence="1">ALCF2SS1-6</strain>
    </source>
</reference>
<dbReference type="STRING" id="1328759.A0A5C2SG37"/>
<keyword evidence="2" id="KW-1185">Reference proteome</keyword>
<dbReference type="EMBL" id="ML122266">
    <property type="protein sequence ID" value="RPD60316.1"/>
    <property type="molecule type" value="Genomic_DNA"/>
</dbReference>
<sequence>HLELIVRLTPVNHSEDETDVDLPRKRSRACRFRIVLSEWMSEKLRDFLRALDKEYIDEWETSPARRRAGGSAPRERVTTTPLLSTLGTPAIGLWRNCYNSNWLSTLKRHEYRDLQVIESDYDFTIRRRKSAFTQGSSRT</sequence>
<name>A0A5C2SG37_9APHY</name>
<accession>A0A5C2SG37</accession>
<organism evidence="1 2">
    <name type="scientific">Lentinus tigrinus ALCF2SS1-6</name>
    <dbReference type="NCBI Taxonomy" id="1328759"/>
    <lineage>
        <taxon>Eukaryota</taxon>
        <taxon>Fungi</taxon>
        <taxon>Dikarya</taxon>
        <taxon>Basidiomycota</taxon>
        <taxon>Agaricomycotina</taxon>
        <taxon>Agaricomycetes</taxon>
        <taxon>Polyporales</taxon>
        <taxon>Polyporaceae</taxon>
        <taxon>Lentinus</taxon>
    </lineage>
</organism>
<evidence type="ECO:0000313" key="1">
    <source>
        <dbReference type="EMBL" id="RPD60316.1"/>
    </source>
</evidence>
<dbReference type="Proteomes" id="UP000313359">
    <property type="component" value="Unassembled WGS sequence"/>
</dbReference>
<protein>
    <submittedName>
        <fullName evidence="1">Uncharacterized protein</fullName>
    </submittedName>
</protein>
<proteinExistence type="predicted"/>
<dbReference type="AlphaFoldDB" id="A0A5C2SG37"/>
<evidence type="ECO:0000313" key="2">
    <source>
        <dbReference type="Proteomes" id="UP000313359"/>
    </source>
</evidence>
<dbReference type="OrthoDB" id="2658401at2759"/>